<dbReference type="EMBL" id="MU826829">
    <property type="protein sequence ID" value="KAJ7374038.1"/>
    <property type="molecule type" value="Genomic_DNA"/>
</dbReference>
<accession>A0A9X0CTW6</accession>
<protein>
    <submittedName>
        <fullName evidence="1">Uncharacterized protein</fullName>
    </submittedName>
</protein>
<dbReference type="Proteomes" id="UP001163046">
    <property type="component" value="Unassembled WGS sequence"/>
</dbReference>
<dbReference type="OrthoDB" id="5945683at2759"/>
<name>A0A9X0CTW6_9CNID</name>
<evidence type="ECO:0000313" key="1">
    <source>
        <dbReference type="EMBL" id="KAJ7374038.1"/>
    </source>
</evidence>
<dbReference type="AlphaFoldDB" id="A0A9X0CTW6"/>
<reference evidence="1" key="1">
    <citation type="submission" date="2023-01" db="EMBL/GenBank/DDBJ databases">
        <title>Genome assembly of the deep-sea coral Lophelia pertusa.</title>
        <authorList>
            <person name="Herrera S."/>
            <person name="Cordes E."/>
        </authorList>
    </citation>
    <scope>NUCLEOTIDE SEQUENCE</scope>
    <source>
        <strain evidence="1">USNM1676648</strain>
        <tissue evidence="1">Polyp</tissue>
    </source>
</reference>
<keyword evidence="2" id="KW-1185">Reference proteome</keyword>
<comment type="caution">
    <text evidence="1">The sequence shown here is derived from an EMBL/GenBank/DDBJ whole genome shotgun (WGS) entry which is preliminary data.</text>
</comment>
<sequence length="194" mass="22149">MDGREPITPTIHGHWLSLDTNGLLKCLEFLWVFVGLVQQIILQTDSSVDVALVSKGKRKIAVTLISIHGQRQSQIIRLYLDGVYTAYTPRGILTIVRDQRKLQAVEVEDRSPDDVDVRFIASSSNGVRTDKWWRCTSQYHKGWYLPSYDDSSWSRAYVGNDNTKRYYDFLASDAKWIGNVFPANKNLLPAETPL</sequence>
<gene>
    <name evidence="1" type="ORF">OS493_009368</name>
</gene>
<organism evidence="1 2">
    <name type="scientific">Desmophyllum pertusum</name>
    <dbReference type="NCBI Taxonomy" id="174260"/>
    <lineage>
        <taxon>Eukaryota</taxon>
        <taxon>Metazoa</taxon>
        <taxon>Cnidaria</taxon>
        <taxon>Anthozoa</taxon>
        <taxon>Hexacorallia</taxon>
        <taxon>Scleractinia</taxon>
        <taxon>Caryophylliina</taxon>
        <taxon>Caryophylliidae</taxon>
        <taxon>Desmophyllum</taxon>
    </lineage>
</organism>
<proteinExistence type="predicted"/>
<dbReference type="Gene3D" id="2.60.120.260">
    <property type="entry name" value="Galactose-binding domain-like"/>
    <property type="match status" value="1"/>
</dbReference>
<evidence type="ECO:0000313" key="2">
    <source>
        <dbReference type="Proteomes" id="UP001163046"/>
    </source>
</evidence>